<dbReference type="GO" id="GO:0051754">
    <property type="term" value="P:meiotic sister chromatid cohesion, centromeric"/>
    <property type="evidence" value="ECO:0007669"/>
    <property type="project" value="TreeGrafter"/>
</dbReference>
<feature type="region of interest" description="Disordered" evidence="1">
    <location>
        <begin position="503"/>
        <end position="553"/>
    </location>
</feature>
<feature type="region of interest" description="Disordered" evidence="1">
    <location>
        <begin position="400"/>
        <end position="446"/>
    </location>
</feature>
<dbReference type="PANTHER" id="PTHR12585:SF64">
    <property type="entry name" value="SISTER CHROMATID COHESION 1 PROTEIN 1"/>
    <property type="match status" value="1"/>
</dbReference>
<reference evidence="3" key="2">
    <citation type="journal article" date="2024" name="Plant">
        <title>Genomic evolution and insights into agronomic trait innovations of Sesamum species.</title>
        <authorList>
            <person name="Miao H."/>
            <person name="Wang L."/>
            <person name="Qu L."/>
            <person name="Liu H."/>
            <person name="Sun Y."/>
            <person name="Le M."/>
            <person name="Wang Q."/>
            <person name="Wei S."/>
            <person name="Zheng Y."/>
            <person name="Lin W."/>
            <person name="Duan Y."/>
            <person name="Cao H."/>
            <person name="Xiong S."/>
            <person name="Wang X."/>
            <person name="Wei L."/>
            <person name="Li C."/>
            <person name="Ma Q."/>
            <person name="Ju M."/>
            <person name="Zhao R."/>
            <person name="Li G."/>
            <person name="Mu C."/>
            <person name="Tian Q."/>
            <person name="Mei H."/>
            <person name="Zhang T."/>
            <person name="Gao T."/>
            <person name="Zhang H."/>
        </authorList>
    </citation>
    <scope>NUCLEOTIDE SEQUENCE</scope>
    <source>
        <strain evidence="3">3651</strain>
    </source>
</reference>
<evidence type="ECO:0000256" key="1">
    <source>
        <dbReference type="SAM" id="MobiDB-lite"/>
    </source>
</evidence>
<feature type="domain" description="Rad21/Rec8-like protein C-terminal eukaryotic" evidence="2">
    <location>
        <begin position="625"/>
        <end position="676"/>
    </location>
</feature>
<comment type="caution">
    <text evidence="3">The sequence shown here is derived from an EMBL/GenBank/DDBJ whole genome shotgun (WGS) entry which is preliminary data.</text>
</comment>
<dbReference type="PANTHER" id="PTHR12585">
    <property type="entry name" value="SCC1 / RAD21 FAMILY MEMBER"/>
    <property type="match status" value="1"/>
</dbReference>
<gene>
    <name evidence="3" type="ORF">Salat_1096900</name>
</gene>
<proteinExistence type="predicted"/>
<dbReference type="InterPro" id="IPR006909">
    <property type="entry name" value="Rad21/Rec8_C_eu"/>
</dbReference>
<organism evidence="3 4">
    <name type="scientific">Sesamum alatum</name>
    <dbReference type="NCBI Taxonomy" id="300844"/>
    <lineage>
        <taxon>Eukaryota</taxon>
        <taxon>Viridiplantae</taxon>
        <taxon>Streptophyta</taxon>
        <taxon>Embryophyta</taxon>
        <taxon>Tracheophyta</taxon>
        <taxon>Spermatophyta</taxon>
        <taxon>Magnoliopsida</taxon>
        <taxon>eudicotyledons</taxon>
        <taxon>Gunneridae</taxon>
        <taxon>Pentapetalae</taxon>
        <taxon>asterids</taxon>
        <taxon>lamiids</taxon>
        <taxon>Lamiales</taxon>
        <taxon>Pedaliaceae</taxon>
        <taxon>Sesamum</taxon>
    </lineage>
</organism>
<feature type="compositionally biased region" description="Basic and acidic residues" evidence="1">
    <location>
        <begin position="271"/>
        <end position="280"/>
    </location>
</feature>
<dbReference type="InterPro" id="IPR039781">
    <property type="entry name" value="Rad21/Rec8-like"/>
</dbReference>
<dbReference type="Proteomes" id="UP001293254">
    <property type="component" value="Unassembled WGS sequence"/>
</dbReference>
<feature type="compositionally biased region" description="Basic residues" evidence="1">
    <location>
        <begin position="308"/>
        <end position="317"/>
    </location>
</feature>
<dbReference type="Pfam" id="PF04824">
    <property type="entry name" value="Rad21_Rec8"/>
    <property type="match status" value="1"/>
</dbReference>
<dbReference type="Gene3D" id="1.10.10.580">
    <property type="entry name" value="Structural maintenance of chromosome 1. Chain E"/>
    <property type="match status" value="1"/>
</dbReference>
<dbReference type="InterPro" id="IPR023093">
    <property type="entry name" value="ScpA-like_C"/>
</dbReference>
<dbReference type="EMBL" id="JACGWO010000003">
    <property type="protein sequence ID" value="KAK4433346.1"/>
    <property type="molecule type" value="Genomic_DNA"/>
</dbReference>
<dbReference type="SUPFAM" id="SSF46785">
    <property type="entry name" value="Winged helix' DNA-binding domain"/>
    <property type="match status" value="1"/>
</dbReference>
<evidence type="ECO:0000313" key="3">
    <source>
        <dbReference type="EMBL" id="KAK4433346.1"/>
    </source>
</evidence>
<name>A0AAE1YN82_9LAMI</name>
<keyword evidence="4" id="KW-1185">Reference proteome</keyword>
<feature type="compositionally biased region" description="Polar residues" evidence="1">
    <location>
        <begin position="250"/>
        <end position="266"/>
    </location>
</feature>
<feature type="compositionally biased region" description="Basic and acidic residues" evidence="1">
    <location>
        <begin position="288"/>
        <end position="307"/>
    </location>
</feature>
<feature type="region of interest" description="Disordered" evidence="1">
    <location>
        <begin position="248"/>
        <end position="320"/>
    </location>
</feature>
<sequence>MKVSFVYPLEGFYSGRKGGILLRFFASFVLSSDPRCISSLDFSLIFPDFLGSCAGLGIERIPGSVSYHVSVPLEAILLVSYHVSISFEAIFFELTALPLDGRNDACKDTPKKARQAQHYQNLVEINEAWKVKSSPSDSTRLPKGKSQAKYEAVTLPPNHDEDLGEIEQPLPYSDATTIMDFQHTSYISMRLDNVDDPYLDPNPQGDLNQDHHQADAANITLFDKYDSNQANTTTFNRFERFDIEGDDETQLNFTPPENTEFPSSLVPSPPRQEELHRSDGIQEQQPEEQVKLQSDESKGANQRDHVRPRPARRRARRPAALAMDFDQNIIPGPIYQSWLQNSSDIVSRRGRKQKLPTDALSTMKIATLMGLPSVVLMEKLVTNGNGQVHYPEPLLEMWMRSTQPPHDSPSGRSSHPQPPEPSSSSPPERMHFMEPMGDPFEDFHSRIGSRSMGISIEKQRANAHDTEMPPEILMDEFRNNLKNNGLGVNEANGMSSSKANLMATPGNSGDEIRSIPSSGSGHGFFSHNSDINSGRSSKKRPLSASRNSGNGLEPVAEELPWQHSDPNFKLARLSENGLSPDNDLLVETGPTQTQKHPVVNQPLDQITDSIRIHLKTHFDTPGSAKAESLNQLAFGMNKKRAACLFYQTCVLATRDYIRVEQKVPYGDILISRGPKM</sequence>
<protein>
    <submittedName>
        <fullName evidence="3">Sister chromatid cohesion 1 protein 1</fullName>
    </submittedName>
</protein>
<dbReference type="InterPro" id="IPR036390">
    <property type="entry name" value="WH_DNA-bd_sf"/>
</dbReference>
<dbReference type="AlphaFoldDB" id="A0AAE1YN82"/>
<feature type="compositionally biased region" description="Low complexity" evidence="1">
    <location>
        <begin position="517"/>
        <end position="527"/>
    </location>
</feature>
<dbReference type="GO" id="GO:0003682">
    <property type="term" value="F:chromatin binding"/>
    <property type="evidence" value="ECO:0007669"/>
    <property type="project" value="TreeGrafter"/>
</dbReference>
<accession>A0AAE1YN82</accession>
<reference evidence="3" key="1">
    <citation type="submission" date="2020-06" db="EMBL/GenBank/DDBJ databases">
        <authorList>
            <person name="Li T."/>
            <person name="Hu X."/>
            <person name="Zhang T."/>
            <person name="Song X."/>
            <person name="Zhang H."/>
            <person name="Dai N."/>
            <person name="Sheng W."/>
            <person name="Hou X."/>
            <person name="Wei L."/>
        </authorList>
    </citation>
    <scope>NUCLEOTIDE SEQUENCE</scope>
    <source>
        <strain evidence="3">3651</strain>
        <tissue evidence="3">Leaf</tissue>
    </source>
</reference>
<evidence type="ECO:0000313" key="4">
    <source>
        <dbReference type="Proteomes" id="UP001293254"/>
    </source>
</evidence>
<dbReference type="GO" id="GO:0008278">
    <property type="term" value="C:cohesin complex"/>
    <property type="evidence" value="ECO:0007669"/>
    <property type="project" value="InterPro"/>
</dbReference>
<evidence type="ECO:0000259" key="2">
    <source>
        <dbReference type="Pfam" id="PF04824"/>
    </source>
</evidence>